<accession>E3R160</accession>
<keyword evidence="3" id="KW-1185">Reference proteome</keyword>
<dbReference type="Proteomes" id="UP000008782">
    <property type="component" value="Unassembled WGS sequence"/>
</dbReference>
<organism evidence="3">
    <name type="scientific">Colletotrichum graminicola (strain M1.001 / M2 / FGSC 10212)</name>
    <name type="common">Maize anthracnose fungus</name>
    <name type="synonym">Glomerella graminicola</name>
    <dbReference type="NCBI Taxonomy" id="645133"/>
    <lineage>
        <taxon>Eukaryota</taxon>
        <taxon>Fungi</taxon>
        <taxon>Dikarya</taxon>
        <taxon>Ascomycota</taxon>
        <taxon>Pezizomycotina</taxon>
        <taxon>Sordariomycetes</taxon>
        <taxon>Hypocreomycetidae</taxon>
        <taxon>Glomerellales</taxon>
        <taxon>Glomerellaceae</taxon>
        <taxon>Colletotrichum</taxon>
        <taxon>Colletotrichum graminicola species complex</taxon>
    </lineage>
</organism>
<dbReference type="HOGENOM" id="CLU_1434352_0_0_1"/>
<gene>
    <name evidence="2" type="ORF">GLRG_11993</name>
</gene>
<evidence type="ECO:0000313" key="3">
    <source>
        <dbReference type="Proteomes" id="UP000008782"/>
    </source>
</evidence>
<reference evidence="3" key="1">
    <citation type="journal article" date="2012" name="Nat. Genet.">
        <title>Lifestyle transitions in plant pathogenic Colletotrichum fungi deciphered by genome and transcriptome analyses.</title>
        <authorList>
            <person name="O'Connell R.J."/>
            <person name="Thon M.R."/>
            <person name="Hacquard S."/>
            <person name="Amyotte S.G."/>
            <person name="Kleemann J."/>
            <person name="Torres M.F."/>
            <person name="Damm U."/>
            <person name="Buiate E.A."/>
            <person name="Epstein L."/>
            <person name="Alkan N."/>
            <person name="Altmueller J."/>
            <person name="Alvarado-Balderrama L."/>
            <person name="Bauser C.A."/>
            <person name="Becker C."/>
            <person name="Birren B.W."/>
            <person name="Chen Z."/>
            <person name="Choi J."/>
            <person name="Crouch J.A."/>
            <person name="Duvick J.P."/>
            <person name="Farman M.A."/>
            <person name="Gan P."/>
            <person name="Heiman D."/>
            <person name="Henrissat B."/>
            <person name="Howard R.J."/>
            <person name="Kabbage M."/>
            <person name="Koch C."/>
            <person name="Kracher B."/>
            <person name="Kubo Y."/>
            <person name="Law A.D."/>
            <person name="Lebrun M.-H."/>
            <person name="Lee Y.-H."/>
            <person name="Miyara I."/>
            <person name="Moore N."/>
            <person name="Neumann U."/>
            <person name="Nordstroem K."/>
            <person name="Panaccione D.G."/>
            <person name="Panstruga R."/>
            <person name="Place M."/>
            <person name="Proctor R.H."/>
            <person name="Prusky D."/>
            <person name="Rech G."/>
            <person name="Reinhardt R."/>
            <person name="Rollins J.A."/>
            <person name="Rounsley S."/>
            <person name="Schardl C.L."/>
            <person name="Schwartz D.C."/>
            <person name="Shenoy N."/>
            <person name="Shirasu K."/>
            <person name="Sikhakolli U.R."/>
            <person name="Stueber K."/>
            <person name="Sukno S.A."/>
            <person name="Sweigard J.A."/>
            <person name="Takano Y."/>
            <person name="Takahara H."/>
            <person name="Trail F."/>
            <person name="van der Does H.C."/>
            <person name="Voll L.M."/>
            <person name="Will I."/>
            <person name="Young S."/>
            <person name="Zeng Q."/>
            <person name="Zhang J."/>
            <person name="Zhou S."/>
            <person name="Dickman M.B."/>
            <person name="Schulze-Lefert P."/>
            <person name="Ver Loren van Themaat E."/>
            <person name="Ma L.-J."/>
            <person name="Vaillancourt L.J."/>
        </authorList>
    </citation>
    <scope>NUCLEOTIDE SEQUENCE [LARGE SCALE GENOMIC DNA]</scope>
    <source>
        <strain evidence="3">M1.001 / M2 / FGSC 10212</strain>
    </source>
</reference>
<dbReference type="VEuPathDB" id="FungiDB:GLRG_11993"/>
<protein>
    <submittedName>
        <fullName evidence="2">Uncharacterized protein</fullName>
    </submittedName>
</protein>
<dbReference type="eggNOG" id="ENOG502RNYI">
    <property type="taxonomic scope" value="Eukaryota"/>
</dbReference>
<dbReference type="GeneID" id="24417356"/>
<sequence length="189" mass="19773">MHHSATFAAVVSLATGSLAAVAGRQLVPRDDCGGLTNVPLSPDPAHSSYTFTLDPTVKDVIANFAKSSGTTFNTIVVDQYCYESNNWGWANITQFGPGAEYTITTDKCEDGNSRSPLSYSVSLCVGDGTECNSTNPWAVCGAPGASDNFRPFCAVTEPLGGNPKAVALNDTTAWSCQVCPGSSNTCVWS</sequence>
<evidence type="ECO:0000313" key="2">
    <source>
        <dbReference type="EMBL" id="EFQ36848.1"/>
    </source>
</evidence>
<feature type="signal peptide" evidence="1">
    <location>
        <begin position="1"/>
        <end position="19"/>
    </location>
</feature>
<name>E3R160_COLGM</name>
<evidence type="ECO:0000256" key="1">
    <source>
        <dbReference type="SAM" id="SignalP"/>
    </source>
</evidence>
<dbReference type="AlphaFoldDB" id="E3R160"/>
<dbReference type="EMBL" id="GG697648">
    <property type="protein sequence ID" value="EFQ36848.1"/>
    <property type="molecule type" value="Genomic_DNA"/>
</dbReference>
<dbReference type="RefSeq" id="XP_008100868.1">
    <property type="nucleotide sequence ID" value="XM_008102677.1"/>
</dbReference>
<feature type="chain" id="PRO_5003180142" evidence="1">
    <location>
        <begin position="20"/>
        <end position="189"/>
    </location>
</feature>
<dbReference type="OrthoDB" id="10378142at2759"/>
<proteinExistence type="predicted"/>
<keyword evidence="1" id="KW-0732">Signal</keyword>